<feature type="repeat" description="WD" evidence="6">
    <location>
        <begin position="185"/>
        <end position="207"/>
    </location>
</feature>
<name>A0AAN6I4Y7_PICAN</name>
<feature type="repeat" description="WD" evidence="6">
    <location>
        <begin position="73"/>
        <end position="114"/>
    </location>
</feature>
<reference evidence="9" key="1">
    <citation type="journal article" date="2021" name="G3 (Bethesda)">
        <title>Genomic diversity, chromosomal rearrangements, and interspecies hybridization in the ogataea polymorpha species complex.</title>
        <authorList>
            <person name="Hanson S.J."/>
            <person name="Cinneide E.O."/>
            <person name="Salzberg L.I."/>
            <person name="Wolfe K.H."/>
            <person name="McGowan J."/>
            <person name="Fitzpatrick D.A."/>
            <person name="Matlin K."/>
        </authorList>
    </citation>
    <scope>NUCLEOTIDE SEQUENCE</scope>
    <source>
        <strain evidence="9">61-244</strain>
    </source>
</reference>
<feature type="repeat" description="WD" evidence="6">
    <location>
        <begin position="666"/>
        <end position="698"/>
    </location>
</feature>
<dbReference type="SUPFAM" id="SSF69322">
    <property type="entry name" value="Tricorn protease domain 2"/>
    <property type="match status" value="1"/>
</dbReference>
<dbReference type="Proteomes" id="UP001196530">
    <property type="component" value="Unassembled WGS sequence"/>
</dbReference>
<dbReference type="PANTHER" id="PTHR19853:SF0">
    <property type="entry name" value="WD REPEAT-CONTAINING PROTEIN 3"/>
    <property type="match status" value="1"/>
</dbReference>
<dbReference type="InterPro" id="IPR001680">
    <property type="entry name" value="WD40_rpt"/>
</dbReference>
<evidence type="ECO:0000256" key="1">
    <source>
        <dbReference type="ARBA" id="ARBA00004604"/>
    </source>
</evidence>
<feature type="repeat" description="WD" evidence="6">
    <location>
        <begin position="482"/>
        <end position="523"/>
    </location>
</feature>
<feature type="repeat" description="WD" evidence="6">
    <location>
        <begin position="582"/>
        <end position="623"/>
    </location>
</feature>
<dbReference type="InterPro" id="IPR007148">
    <property type="entry name" value="SSU_processome_Utp12"/>
</dbReference>
<evidence type="ECO:0000256" key="6">
    <source>
        <dbReference type="PROSITE-ProRule" id="PRU00221"/>
    </source>
</evidence>
<dbReference type="PANTHER" id="PTHR19853">
    <property type="entry name" value="WD REPEAT CONTAINING PROTEIN 3 WDR3"/>
    <property type="match status" value="1"/>
</dbReference>
<evidence type="ECO:0000256" key="4">
    <source>
        <dbReference type="ARBA" id="ARBA00023242"/>
    </source>
</evidence>
<dbReference type="InterPro" id="IPR015943">
    <property type="entry name" value="WD40/YVTN_repeat-like_dom_sf"/>
</dbReference>
<evidence type="ECO:0000256" key="3">
    <source>
        <dbReference type="ARBA" id="ARBA00022737"/>
    </source>
</evidence>
<comment type="caution">
    <text evidence="9">The sequence shown here is derived from an EMBL/GenBank/DDBJ whole genome shotgun (WGS) entry which is preliminary data.</text>
</comment>
<comment type="similarity">
    <text evidence="5">Belongs to the WD repeat WDR3/UTP12 family.</text>
</comment>
<evidence type="ECO:0000256" key="7">
    <source>
        <dbReference type="SAM" id="Coils"/>
    </source>
</evidence>
<feature type="repeat" description="WD" evidence="6">
    <location>
        <begin position="624"/>
        <end position="656"/>
    </location>
</feature>
<evidence type="ECO:0000259" key="8">
    <source>
        <dbReference type="Pfam" id="PF04003"/>
    </source>
</evidence>
<organism evidence="9 10">
    <name type="scientific">Pichia angusta</name>
    <name type="common">Yeast</name>
    <name type="synonym">Hansenula polymorpha</name>
    <dbReference type="NCBI Taxonomy" id="870730"/>
    <lineage>
        <taxon>Eukaryota</taxon>
        <taxon>Fungi</taxon>
        <taxon>Dikarya</taxon>
        <taxon>Ascomycota</taxon>
        <taxon>Saccharomycotina</taxon>
        <taxon>Pichiomycetes</taxon>
        <taxon>Pichiales</taxon>
        <taxon>Pichiaceae</taxon>
        <taxon>Ogataea</taxon>
    </lineage>
</organism>
<dbReference type="GO" id="GO:0034388">
    <property type="term" value="C:Pwp2p-containing subcomplex of 90S preribosome"/>
    <property type="evidence" value="ECO:0007669"/>
    <property type="project" value="TreeGrafter"/>
</dbReference>
<dbReference type="GO" id="GO:0032040">
    <property type="term" value="C:small-subunit processome"/>
    <property type="evidence" value="ECO:0007669"/>
    <property type="project" value="TreeGrafter"/>
</dbReference>
<feature type="coiled-coil region" evidence="7">
    <location>
        <begin position="874"/>
        <end position="905"/>
    </location>
</feature>
<evidence type="ECO:0000313" key="9">
    <source>
        <dbReference type="EMBL" id="KAG7818332.1"/>
    </source>
</evidence>
<dbReference type="Pfam" id="PF25172">
    <property type="entry name" value="Beta-prop_WDR3_2nd"/>
    <property type="match status" value="1"/>
</dbReference>
<keyword evidence="7" id="KW-0175">Coiled coil</keyword>
<dbReference type="PROSITE" id="PS50294">
    <property type="entry name" value="WD_REPEATS_REGION"/>
    <property type="match status" value="5"/>
</dbReference>
<keyword evidence="4" id="KW-0539">Nucleus</keyword>
<keyword evidence="2 6" id="KW-0853">WD repeat</keyword>
<dbReference type="CDD" id="cd00200">
    <property type="entry name" value="WD40"/>
    <property type="match status" value="1"/>
</dbReference>
<comment type="subcellular location">
    <subcellularLocation>
        <location evidence="1">Nucleus</location>
        <location evidence="1">Nucleolus</location>
    </subcellularLocation>
</comment>
<evidence type="ECO:0000313" key="10">
    <source>
        <dbReference type="Proteomes" id="UP001196530"/>
    </source>
</evidence>
<dbReference type="RefSeq" id="XP_043059586.1">
    <property type="nucleotide sequence ID" value="XM_043203909.1"/>
</dbReference>
<dbReference type="Pfam" id="PF25173">
    <property type="entry name" value="Beta-prop_WDR3_1st"/>
    <property type="match status" value="1"/>
</dbReference>
<evidence type="ECO:0000256" key="2">
    <source>
        <dbReference type="ARBA" id="ARBA00022574"/>
    </source>
</evidence>
<dbReference type="SUPFAM" id="SSF117289">
    <property type="entry name" value="Nucleoporin domain"/>
    <property type="match status" value="1"/>
</dbReference>
<keyword evidence="3" id="KW-0677">Repeat</keyword>
<dbReference type="SMART" id="SM00320">
    <property type="entry name" value="WD40"/>
    <property type="match status" value="11"/>
</dbReference>
<dbReference type="InterPro" id="IPR051570">
    <property type="entry name" value="TBC1_cilium_biogenesis"/>
</dbReference>
<dbReference type="GO" id="GO:0030490">
    <property type="term" value="P:maturation of SSU-rRNA"/>
    <property type="evidence" value="ECO:0007669"/>
    <property type="project" value="TreeGrafter"/>
</dbReference>
<dbReference type="Pfam" id="PF04003">
    <property type="entry name" value="Utp12"/>
    <property type="match status" value="1"/>
</dbReference>
<dbReference type="GeneID" id="66127384"/>
<dbReference type="FunFam" id="2.130.10.10:FF:000178">
    <property type="entry name" value="WD repeat domain 3"/>
    <property type="match status" value="1"/>
</dbReference>
<dbReference type="EMBL" id="JAHLUX010000006">
    <property type="protein sequence ID" value="KAG7818332.1"/>
    <property type="molecule type" value="Genomic_DNA"/>
</dbReference>
<proteinExistence type="inferred from homology"/>
<dbReference type="FunFam" id="2.130.10.10:FF:001139">
    <property type="entry name" value="DIP2p Nucleolar protein"/>
    <property type="match status" value="1"/>
</dbReference>
<dbReference type="PROSITE" id="PS50082">
    <property type="entry name" value="WD_REPEATS_2"/>
    <property type="match status" value="8"/>
</dbReference>
<dbReference type="PRINTS" id="PR00320">
    <property type="entry name" value="GPROTEINBRPT"/>
</dbReference>
<dbReference type="PROSITE" id="PS00678">
    <property type="entry name" value="WD_REPEATS_1"/>
    <property type="match status" value="3"/>
</dbReference>
<dbReference type="InterPro" id="IPR019775">
    <property type="entry name" value="WD40_repeat_CS"/>
</dbReference>
<evidence type="ECO:0000256" key="5">
    <source>
        <dbReference type="ARBA" id="ARBA00038229"/>
    </source>
</evidence>
<protein>
    <recommendedName>
        <fullName evidence="8">Small-subunit processome Utp12 domain-containing protein</fullName>
    </recommendedName>
</protein>
<dbReference type="InterPro" id="IPR020472">
    <property type="entry name" value="WD40_PAC1"/>
</dbReference>
<dbReference type="GO" id="GO:0030515">
    <property type="term" value="F:snoRNA binding"/>
    <property type="evidence" value="ECO:0007669"/>
    <property type="project" value="TreeGrafter"/>
</dbReference>
<dbReference type="AlphaFoldDB" id="A0AAN6I4Y7"/>
<accession>A0AAN6I4Y7</accession>
<feature type="domain" description="Small-subunit processome Utp12" evidence="8">
    <location>
        <begin position="807"/>
        <end position="917"/>
    </location>
</feature>
<sequence length="949" mass="107514">MVKSYQRYEQAGWMGVIASQSNTVFIGNDIARKSVGQVITGGLEDILVWDIKTGELIKRLRDGANPGALDSSTQSAPAHVVRLEHEPRSNILAVGYSDGTIKVWDLTSSSVIINFSGHKSAISMLRFDRSGTRLISGSKDTTIIVWDLVGETGLFKLKGHKDQITGFSLLYEPENTNIDEMEDWLISTSKDGLIKLWDLKSQQCIETHVAHTGECWALGLSTTKELCITAGMDTQLKFWKIDLSQEDKKLIEQGIYDKQSKSRCTEIGFTITNQGEFFFASNTDRTVEFFRLRAEKEISKASAKRQARLKEKGMSSEEIQRALDDAKVNMLIAPFTTIHTEKSKVRSTTWALTSSRKLDVVVTLTNNAVVYYHIPVPEAVRKHNPVDKISEAKYSLYNLGHRQDIRAVDISDDDKLLVTGSNNELKVWNIKTKSCIRTIEKIGYVLSACFLPGGALVVIGTKEGALRLLDLATSTVLHSLEDVHNSKAVWSIDLTPDGKTIITGSADKTVKFWEIQVEKELVPGTVSKYVNRLQLNHTRTLEVSDDVLSVKVSPDSKYLAVALLDNTVKIFFFDTLKFFLSLYGHKLPVLSIDISFDSKLIITSSADKNIRIWGLDFGDCHKSIFGHQDAIMKVKFIPESKNFFSCSKDGMVKYWDGIKFENIQKLAAHHSEVWNLAVSNSGEFMVSVSHDHSIRIWEETDDQVFIEEEREKEMDEQYEEELLDSLKGDRAVNEDEDEDEVAKVSKQTMETLKAGEKLMEALDLATKELEETQQYERDLQAFKLKRSAKQPVQPTRNPILQALNVLPEQYVLDVLTKIKPSQLDDALIVLPFSYTVKLLRFIRVWTAGANFNKNLTSISVICRTLFFVIRSNSMELVSQKDEELRKELDDLRNQLRTMLRQTNTEVGYNIGGLNFLKTQWSNHHSYNFADDKTWDDQDKSRKRVYTTLA</sequence>
<feature type="repeat" description="WD" evidence="6">
    <location>
        <begin position="115"/>
        <end position="148"/>
    </location>
</feature>
<dbReference type="Gene3D" id="2.130.10.10">
    <property type="entry name" value="YVTN repeat-like/Quinoprotein amine dehydrogenase"/>
    <property type="match status" value="3"/>
</dbReference>
<dbReference type="FunFam" id="2.130.10.10:FF:000157">
    <property type="entry name" value="WD repeat domain 3"/>
    <property type="match status" value="1"/>
</dbReference>
<gene>
    <name evidence="9" type="ORF">KL928_003333</name>
</gene>
<feature type="repeat" description="WD" evidence="6">
    <location>
        <begin position="398"/>
        <end position="438"/>
    </location>
</feature>